<evidence type="ECO:0000313" key="1">
    <source>
        <dbReference type="EMBL" id="EEF31002.1"/>
    </source>
</evidence>
<keyword evidence="2" id="KW-1185">Reference proteome</keyword>
<dbReference type="InParanoid" id="B9SZG3"/>
<dbReference type="Proteomes" id="UP000008311">
    <property type="component" value="Unassembled WGS sequence"/>
</dbReference>
<accession>B9SZG3</accession>
<gene>
    <name evidence="1" type="ORF">RCOM_0645280</name>
</gene>
<proteinExistence type="predicted"/>
<protein>
    <submittedName>
        <fullName evidence="1">Uncharacterized protein</fullName>
    </submittedName>
</protein>
<sequence length="118" mass="13837">MEAHPNPYTIGWIKKVGGIRVSECCKVSFSIDKYNFVDMDACHILFGCQQYDVNVKYSYKSNVYQLENDRVRYTLVPFTRKNEPKALKAEGRNLLTIIDDPYSFMGECKETQEVHLRW</sequence>
<reference evidence="2" key="1">
    <citation type="journal article" date="2010" name="Nat. Biotechnol.">
        <title>Draft genome sequence of the oilseed species Ricinus communis.</title>
        <authorList>
            <person name="Chan A.P."/>
            <person name="Crabtree J."/>
            <person name="Zhao Q."/>
            <person name="Lorenzi H."/>
            <person name="Orvis J."/>
            <person name="Puiu D."/>
            <person name="Melake-Berhan A."/>
            <person name="Jones K.M."/>
            <person name="Redman J."/>
            <person name="Chen G."/>
            <person name="Cahoon E.B."/>
            <person name="Gedil M."/>
            <person name="Stanke M."/>
            <person name="Haas B.J."/>
            <person name="Wortman J.R."/>
            <person name="Fraser-Liggett C.M."/>
            <person name="Ravel J."/>
            <person name="Rabinowicz P.D."/>
        </authorList>
    </citation>
    <scope>NUCLEOTIDE SEQUENCE [LARGE SCALE GENOMIC DNA]</scope>
    <source>
        <strain evidence="2">cv. Hale</strain>
    </source>
</reference>
<dbReference type="eggNOG" id="KOG0017">
    <property type="taxonomic scope" value="Eukaryota"/>
</dbReference>
<dbReference type="EMBL" id="EQ974276">
    <property type="protein sequence ID" value="EEF31002.1"/>
    <property type="molecule type" value="Genomic_DNA"/>
</dbReference>
<evidence type="ECO:0000313" key="2">
    <source>
        <dbReference type="Proteomes" id="UP000008311"/>
    </source>
</evidence>
<dbReference type="AlphaFoldDB" id="B9SZG3"/>
<name>B9SZG3_RICCO</name>
<organism evidence="1 2">
    <name type="scientific">Ricinus communis</name>
    <name type="common">Castor bean</name>
    <dbReference type="NCBI Taxonomy" id="3988"/>
    <lineage>
        <taxon>Eukaryota</taxon>
        <taxon>Viridiplantae</taxon>
        <taxon>Streptophyta</taxon>
        <taxon>Embryophyta</taxon>
        <taxon>Tracheophyta</taxon>
        <taxon>Spermatophyta</taxon>
        <taxon>Magnoliopsida</taxon>
        <taxon>eudicotyledons</taxon>
        <taxon>Gunneridae</taxon>
        <taxon>Pentapetalae</taxon>
        <taxon>rosids</taxon>
        <taxon>fabids</taxon>
        <taxon>Malpighiales</taxon>
        <taxon>Euphorbiaceae</taxon>
        <taxon>Acalyphoideae</taxon>
        <taxon>Acalypheae</taxon>
        <taxon>Ricinus</taxon>
    </lineage>
</organism>